<dbReference type="RefSeq" id="WP_189994220.1">
    <property type="nucleotide sequence ID" value="NZ_BMZS01000012.1"/>
</dbReference>
<evidence type="ECO:0008006" key="3">
    <source>
        <dbReference type="Google" id="ProtNLM"/>
    </source>
</evidence>
<proteinExistence type="predicted"/>
<keyword evidence="2" id="KW-1185">Reference proteome</keyword>
<sequence length="368" mass="40904">MDILTSIRSSFADEYGDARHLFLDAATAAGASLTAWENPLRGPHGEPLTTDVAWVGPEDAGRVLVLISATHGVEGFCGSGIQVDWLADGGAERLPPDTAVLLVHALNCHGFAWWRRVTEEGCDLNRNFVDFDQKLPENPGHDELVDAFVPASLDEATLAAAEAKIAAWRAEHGEKAFQAARKAGQYKHQHSMFFGGTAPTRARQTLAGVFDAFRLGDRRMVSVVDVHTGLGPHGYGEPICGHKRGTVNLDRVLAMYGDSTGLPAEGASFSIPLNGTQGRFWEPRLGERYTYVALEYGTYDQERSRKNLRADHWLHAHRTFDWHDAEAQAIKQAIKWHYYPATDTWKEMVLWRSRQVIRQTLEGLERFG</sequence>
<dbReference type="Gene3D" id="3.40.630.10">
    <property type="entry name" value="Zn peptidases"/>
    <property type="match status" value="1"/>
</dbReference>
<organism evidence="1 2">
    <name type="scientific">Thalassobaculum fulvum</name>
    <dbReference type="NCBI Taxonomy" id="1633335"/>
    <lineage>
        <taxon>Bacteria</taxon>
        <taxon>Pseudomonadati</taxon>
        <taxon>Pseudomonadota</taxon>
        <taxon>Alphaproteobacteria</taxon>
        <taxon>Rhodospirillales</taxon>
        <taxon>Thalassobaculaceae</taxon>
        <taxon>Thalassobaculum</taxon>
    </lineage>
</organism>
<dbReference type="SUPFAM" id="SSF53187">
    <property type="entry name" value="Zn-dependent exopeptidases"/>
    <property type="match status" value="1"/>
</dbReference>
<dbReference type="AlphaFoldDB" id="A0A918XW24"/>
<dbReference type="Proteomes" id="UP000630353">
    <property type="component" value="Unassembled WGS sequence"/>
</dbReference>
<dbReference type="EMBL" id="BMZS01000012">
    <property type="protein sequence ID" value="GHD60621.1"/>
    <property type="molecule type" value="Genomic_DNA"/>
</dbReference>
<dbReference type="Pfam" id="PF10994">
    <property type="entry name" value="DUF2817"/>
    <property type="match status" value="1"/>
</dbReference>
<accession>A0A918XW24</accession>
<dbReference type="InterPro" id="IPR021259">
    <property type="entry name" value="DUF2817"/>
</dbReference>
<dbReference type="CDD" id="cd06233">
    <property type="entry name" value="M14-like"/>
    <property type="match status" value="1"/>
</dbReference>
<name>A0A918XW24_9PROT</name>
<evidence type="ECO:0000313" key="2">
    <source>
        <dbReference type="Proteomes" id="UP000630353"/>
    </source>
</evidence>
<protein>
    <recommendedName>
        <fullName evidence="3">DUF2817 domain-containing protein</fullName>
    </recommendedName>
</protein>
<evidence type="ECO:0000313" key="1">
    <source>
        <dbReference type="EMBL" id="GHD60621.1"/>
    </source>
</evidence>
<reference evidence="1" key="1">
    <citation type="journal article" date="2014" name="Int. J. Syst. Evol. Microbiol.">
        <title>Complete genome sequence of Corynebacterium casei LMG S-19264T (=DSM 44701T), isolated from a smear-ripened cheese.</title>
        <authorList>
            <consortium name="US DOE Joint Genome Institute (JGI-PGF)"/>
            <person name="Walter F."/>
            <person name="Albersmeier A."/>
            <person name="Kalinowski J."/>
            <person name="Ruckert C."/>
        </authorList>
    </citation>
    <scope>NUCLEOTIDE SEQUENCE</scope>
    <source>
        <strain evidence="1">KCTC 42651</strain>
    </source>
</reference>
<comment type="caution">
    <text evidence="1">The sequence shown here is derived from an EMBL/GenBank/DDBJ whole genome shotgun (WGS) entry which is preliminary data.</text>
</comment>
<gene>
    <name evidence="1" type="ORF">GCM10017083_46760</name>
</gene>
<reference evidence="1" key="2">
    <citation type="submission" date="2020-09" db="EMBL/GenBank/DDBJ databases">
        <authorList>
            <person name="Sun Q."/>
            <person name="Kim S."/>
        </authorList>
    </citation>
    <scope>NUCLEOTIDE SEQUENCE</scope>
    <source>
        <strain evidence="1">KCTC 42651</strain>
    </source>
</reference>